<reference evidence="2 3" key="1">
    <citation type="journal article" date="2014" name="Int. J. Syst. Evol. Microbiol.">
        <title>Rhodoluna lacicola gen. nov., sp. nov., a planktonic freshwater bacterium with stream-lined genome.</title>
        <authorList>
            <person name="Hahn M."/>
            <person name="Schmidt J."/>
            <person name="Taipale S.J."/>
            <person name="Doolittle W.F."/>
            <person name="Koll U."/>
        </authorList>
    </citation>
    <scope>NUCLEOTIDE SEQUENCE [LARGE SCALE GENOMIC DNA]</scope>
    <source>
        <strain evidence="2 3">MWH-Ta8</strain>
    </source>
</reference>
<dbReference type="KEGG" id="rla:Rhola_00009480"/>
<keyword evidence="3" id="KW-1185">Reference proteome</keyword>
<name>A0A060JME5_9MICO</name>
<organism evidence="2 3">
    <name type="scientific">Rhodoluna lacicola</name>
    <dbReference type="NCBI Taxonomy" id="529884"/>
    <lineage>
        <taxon>Bacteria</taxon>
        <taxon>Bacillati</taxon>
        <taxon>Actinomycetota</taxon>
        <taxon>Actinomycetes</taxon>
        <taxon>Micrococcales</taxon>
        <taxon>Microbacteriaceae</taxon>
        <taxon>Luna cluster</taxon>
        <taxon>Luna-1 subcluster</taxon>
        <taxon>Rhodoluna</taxon>
    </lineage>
</organism>
<accession>A0A060JME5</accession>
<keyword evidence="1" id="KW-0812">Transmembrane</keyword>
<dbReference type="eggNOG" id="COG5650">
    <property type="taxonomic scope" value="Bacteria"/>
</dbReference>
<keyword evidence="1" id="KW-0472">Membrane</keyword>
<feature type="transmembrane region" description="Helical" evidence="1">
    <location>
        <begin position="231"/>
        <end position="252"/>
    </location>
</feature>
<evidence type="ECO:0000256" key="1">
    <source>
        <dbReference type="SAM" id="Phobius"/>
    </source>
</evidence>
<evidence type="ECO:0000313" key="2">
    <source>
        <dbReference type="EMBL" id="AIC47748.1"/>
    </source>
</evidence>
<feature type="transmembrane region" description="Helical" evidence="1">
    <location>
        <begin position="83"/>
        <end position="114"/>
    </location>
</feature>
<dbReference type="EMBL" id="CP007490">
    <property type="protein sequence ID" value="AIC47748.1"/>
    <property type="molecule type" value="Genomic_DNA"/>
</dbReference>
<protein>
    <recommendedName>
        <fullName evidence="4">DUF2029 domain-containing protein</fullName>
    </recommendedName>
</protein>
<keyword evidence="1" id="KW-1133">Transmembrane helix</keyword>
<feature type="transmembrane region" description="Helical" evidence="1">
    <location>
        <begin position="153"/>
        <end position="174"/>
    </location>
</feature>
<dbReference type="STRING" id="529884.Rhola_00009480"/>
<feature type="transmembrane region" description="Helical" evidence="1">
    <location>
        <begin position="337"/>
        <end position="358"/>
    </location>
</feature>
<gene>
    <name evidence="2" type="ORF">Rhola_00009480</name>
</gene>
<feature type="transmembrane region" description="Helical" evidence="1">
    <location>
        <begin position="49"/>
        <end position="71"/>
    </location>
</feature>
<dbReference type="Proteomes" id="UP000067708">
    <property type="component" value="Chromosome"/>
</dbReference>
<feature type="transmembrane region" description="Helical" evidence="1">
    <location>
        <begin position="310"/>
        <end position="331"/>
    </location>
</feature>
<evidence type="ECO:0000313" key="3">
    <source>
        <dbReference type="Proteomes" id="UP000067708"/>
    </source>
</evidence>
<feature type="transmembrane region" description="Helical" evidence="1">
    <location>
        <begin position="120"/>
        <end position="146"/>
    </location>
</feature>
<proteinExistence type="predicted"/>
<dbReference type="AlphaFoldDB" id="A0A060JME5"/>
<evidence type="ECO:0008006" key="4">
    <source>
        <dbReference type="Google" id="ProtNLM"/>
    </source>
</evidence>
<sequence length="374" mass="40451">MNDVLLYGYWLQQIQFGNPVFGISQDFVYPYPALAPMLLAKLFGGQSGILVGWATLVALLNSLAVGTLTAWGRAGKSAKLAALFWVSFLLLLGPAGVARIDAISAAVAVFGLVALSKDRLVLAISLFTFGAWIKIWPVALAVSAFISAKKKLLVFYAAVLSVAAVLTFALAAGANSSLFSFIFKQGSRGIQIESPIAMIWIWAAKFGVADTGIYYDKEIITNQVYGSQVELISFLMTPAMFFALAITVLLGYRAIRAGADRNQVFAAMSLTAVLDLIVFNKVGSPQFMTWLAIPMMALILFKAKKLWLPITGLLLIAFTTNLIYPILYIDLMGLGDLSVVTLTLRNLLLIAMLVHANLRLGELSKKKSQPKALA</sequence>
<dbReference type="HOGENOM" id="CLU_035797_0_0_11"/>